<name>A0ABW0PLK6_9BURK</name>
<gene>
    <name evidence="1" type="ORF">ACFPOU_20965</name>
</gene>
<reference evidence="2" key="1">
    <citation type="journal article" date="2019" name="Int. J. Syst. Evol. Microbiol.">
        <title>The Global Catalogue of Microorganisms (GCM) 10K type strain sequencing project: providing services to taxonomists for standard genome sequencing and annotation.</title>
        <authorList>
            <consortium name="The Broad Institute Genomics Platform"/>
            <consortium name="The Broad Institute Genome Sequencing Center for Infectious Disease"/>
            <person name="Wu L."/>
            <person name="Ma J."/>
        </authorList>
    </citation>
    <scope>NUCLEOTIDE SEQUENCE [LARGE SCALE GENOMIC DNA]</scope>
    <source>
        <strain evidence="2">CCUG 38813</strain>
    </source>
</reference>
<dbReference type="RefSeq" id="WP_379726008.1">
    <property type="nucleotide sequence ID" value="NZ_JBHSMS010000074.1"/>
</dbReference>
<evidence type="ECO:0008006" key="3">
    <source>
        <dbReference type="Google" id="ProtNLM"/>
    </source>
</evidence>
<dbReference type="Proteomes" id="UP001596031">
    <property type="component" value="Unassembled WGS sequence"/>
</dbReference>
<proteinExistence type="predicted"/>
<dbReference type="EMBL" id="JBHSMS010000074">
    <property type="protein sequence ID" value="MFC5513575.1"/>
    <property type="molecule type" value="Genomic_DNA"/>
</dbReference>
<organism evidence="1 2">
    <name type="scientific">Massilia jejuensis</name>
    <dbReference type="NCBI Taxonomy" id="648894"/>
    <lineage>
        <taxon>Bacteria</taxon>
        <taxon>Pseudomonadati</taxon>
        <taxon>Pseudomonadota</taxon>
        <taxon>Betaproteobacteria</taxon>
        <taxon>Burkholderiales</taxon>
        <taxon>Oxalobacteraceae</taxon>
        <taxon>Telluria group</taxon>
        <taxon>Massilia</taxon>
    </lineage>
</organism>
<keyword evidence="2" id="KW-1185">Reference proteome</keyword>
<accession>A0ABW0PLK6</accession>
<comment type="caution">
    <text evidence="1">The sequence shown here is derived from an EMBL/GenBank/DDBJ whole genome shotgun (WGS) entry which is preliminary data.</text>
</comment>
<evidence type="ECO:0000313" key="1">
    <source>
        <dbReference type="EMBL" id="MFC5513575.1"/>
    </source>
</evidence>
<protein>
    <recommendedName>
        <fullName evidence="3">THAP4-like heme-binding beta-barrel domain-containing protein</fullName>
    </recommendedName>
</protein>
<evidence type="ECO:0000313" key="2">
    <source>
        <dbReference type="Proteomes" id="UP001596031"/>
    </source>
</evidence>
<sequence>MFSFDDFARLGFLEGYWKGEGADGKEFYEQYDRPEPGMFRSRRFASDAFDVHTEGSRITFHDGEVRSTWGTLTWRASSIGKDYATFEPINAPSRFTWRRVDESTLEAEQCWQAEGKEQQHTIRMTRVTRLV</sequence>